<evidence type="ECO:0000259" key="1">
    <source>
        <dbReference type="Pfam" id="PF02954"/>
    </source>
</evidence>
<accession>A0A918IVV9</accession>
<dbReference type="Gene3D" id="3.30.450.40">
    <property type="match status" value="1"/>
</dbReference>
<dbReference type="PRINTS" id="PR01590">
    <property type="entry name" value="HTHFIS"/>
</dbReference>
<feature type="domain" description="DNA binding HTH" evidence="1">
    <location>
        <begin position="273"/>
        <end position="311"/>
    </location>
</feature>
<dbReference type="Proteomes" id="UP000628984">
    <property type="component" value="Unassembled WGS sequence"/>
</dbReference>
<comment type="caution">
    <text evidence="2">The sequence shown here is derived from an EMBL/GenBank/DDBJ whole genome shotgun (WGS) entry which is preliminary data.</text>
</comment>
<dbReference type="EMBL" id="BMYQ01000006">
    <property type="protein sequence ID" value="GGW33233.1"/>
    <property type="molecule type" value="Genomic_DNA"/>
</dbReference>
<dbReference type="InterPro" id="IPR009057">
    <property type="entry name" value="Homeodomain-like_sf"/>
</dbReference>
<dbReference type="GO" id="GO:0043565">
    <property type="term" value="F:sequence-specific DNA binding"/>
    <property type="evidence" value="ECO:0007669"/>
    <property type="project" value="InterPro"/>
</dbReference>
<evidence type="ECO:0000313" key="2">
    <source>
        <dbReference type="EMBL" id="GGW33233.1"/>
    </source>
</evidence>
<dbReference type="Pfam" id="PF02954">
    <property type="entry name" value="HTH_8"/>
    <property type="match status" value="1"/>
</dbReference>
<dbReference type="RefSeq" id="WP_189633927.1">
    <property type="nucleotide sequence ID" value="NZ_BMYQ01000006.1"/>
</dbReference>
<gene>
    <name evidence="2" type="ORF">GCM10011452_22150</name>
</gene>
<dbReference type="Gene3D" id="1.10.10.60">
    <property type="entry name" value="Homeodomain-like"/>
    <property type="match status" value="1"/>
</dbReference>
<sequence>MLATDTRHHIARIEAALQAGEAARSPIAASWSRSARMHGLDPVGHRLPPRLTAEEFGLIRERMDPTVRTAAPTLDRLFRAVGGLGTCVVLSDRDGVPVDRRGNAGDDRDFADCGLWTGTRWSEALAGTNAIGTCIAEGRAITIHRDQHFLPANIGLSCTSAPIHDAEGRLTAVLDVSTASAACSEAVMTLVAHSVTEAARRIEADLFRAHFPALRLMLVPGLDRGAGALLAVDADELVVGATRTARAHFGLKGDLARNPVPAADLLGVESRATLEDGERAVIARALARSGGNASAAARSLGISRATFHRKLGPRD</sequence>
<proteinExistence type="predicted"/>
<reference evidence="2" key="1">
    <citation type="journal article" date="2014" name="Int. J. Syst. Evol. Microbiol.">
        <title>Complete genome sequence of Corynebacterium casei LMG S-19264T (=DSM 44701T), isolated from a smear-ripened cheese.</title>
        <authorList>
            <consortium name="US DOE Joint Genome Institute (JGI-PGF)"/>
            <person name="Walter F."/>
            <person name="Albersmeier A."/>
            <person name="Kalinowski J."/>
            <person name="Ruckert C."/>
        </authorList>
    </citation>
    <scope>NUCLEOTIDE SEQUENCE</scope>
    <source>
        <strain evidence="2">KCTC 23714</strain>
    </source>
</reference>
<dbReference type="InterPro" id="IPR029016">
    <property type="entry name" value="GAF-like_dom_sf"/>
</dbReference>
<organism evidence="2 3">
    <name type="scientific">Gemmobacter lanyuensis</name>
    <dbReference type="NCBI Taxonomy" id="1054497"/>
    <lineage>
        <taxon>Bacteria</taxon>
        <taxon>Pseudomonadati</taxon>
        <taxon>Pseudomonadota</taxon>
        <taxon>Alphaproteobacteria</taxon>
        <taxon>Rhodobacterales</taxon>
        <taxon>Paracoccaceae</taxon>
        <taxon>Gemmobacter</taxon>
    </lineage>
</organism>
<name>A0A918IVV9_9RHOB</name>
<reference evidence="2" key="2">
    <citation type="submission" date="2020-09" db="EMBL/GenBank/DDBJ databases">
        <authorList>
            <person name="Sun Q."/>
            <person name="Kim S."/>
        </authorList>
    </citation>
    <scope>NUCLEOTIDE SEQUENCE</scope>
    <source>
        <strain evidence="2">KCTC 23714</strain>
    </source>
</reference>
<dbReference type="SUPFAM" id="SSF46689">
    <property type="entry name" value="Homeodomain-like"/>
    <property type="match status" value="1"/>
</dbReference>
<protein>
    <submittedName>
        <fullName evidence="2">Transcriptional regulator</fullName>
    </submittedName>
</protein>
<keyword evidence="3" id="KW-1185">Reference proteome</keyword>
<dbReference type="AlphaFoldDB" id="A0A918IVV9"/>
<dbReference type="InterPro" id="IPR002197">
    <property type="entry name" value="HTH_Fis"/>
</dbReference>
<evidence type="ECO:0000313" key="3">
    <source>
        <dbReference type="Proteomes" id="UP000628984"/>
    </source>
</evidence>
<dbReference type="SUPFAM" id="SSF55781">
    <property type="entry name" value="GAF domain-like"/>
    <property type="match status" value="1"/>
</dbReference>